<dbReference type="AlphaFoldDB" id="A0A5D3KFW0"/>
<reference evidence="1 2" key="1">
    <citation type="submission" date="2019-08" db="EMBL/GenBank/DDBJ databases">
        <title>Bradyrhizobium hipponensis sp. nov., a rhizobium isolated from a Lupinus angustifolius root nodule in Tunisia.</title>
        <authorList>
            <person name="Off K."/>
            <person name="Rejili M."/>
            <person name="Mars M."/>
            <person name="Brachmann A."/>
            <person name="Marin M."/>
        </authorList>
    </citation>
    <scope>NUCLEOTIDE SEQUENCE [LARGE SCALE GENOMIC DNA]</scope>
    <source>
        <strain evidence="1 2">CTAW71</strain>
    </source>
</reference>
<gene>
    <name evidence="1" type="ORF">FXB40_35175</name>
</gene>
<sequence length="62" mass="6987">MRFILVNGRVPCAQPVCVMCEKPISPGYLREFGTHLTYCSHDCYAEHCNSAIRLLESRIAVS</sequence>
<evidence type="ECO:0008006" key="3">
    <source>
        <dbReference type="Google" id="ProtNLM"/>
    </source>
</evidence>
<comment type="caution">
    <text evidence="1">The sequence shown here is derived from an EMBL/GenBank/DDBJ whole genome shotgun (WGS) entry which is preliminary data.</text>
</comment>
<evidence type="ECO:0000313" key="1">
    <source>
        <dbReference type="EMBL" id="TYL89472.1"/>
    </source>
</evidence>
<dbReference type="Proteomes" id="UP000324758">
    <property type="component" value="Unassembled WGS sequence"/>
</dbReference>
<keyword evidence="2" id="KW-1185">Reference proteome</keyword>
<name>A0A5D3KFW0_9BRAD</name>
<evidence type="ECO:0000313" key="2">
    <source>
        <dbReference type="Proteomes" id="UP000324758"/>
    </source>
</evidence>
<proteinExistence type="predicted"/>
<dbReference type="EMBL" id="VSSS01000060">
    <property type="protein sequence ID" value="TYL89472.1"/>
    <property type="molecule type" value="Genomic_DNA"/>
</dbReference>
<dbReference type="OrthoDB" id="8244157at2"/>
<organism evidence="1 2">
    <name type="scientific">Bradyrhizobium rifense</name>
    <dbReference type="NCBI Taxonomy" id="515499"/>
    <lineage>
        <taxon>Bacteria</taxon>
        <taxon>Pseudomonadati</taxon>
        <taxon>Pseudomonadota</taxon>
        <taxon>Alphaproteobacteria</taxon>
        <taxon>Hyphomicrobiales</taxon>
        <taxon>Nitrobacteraceae</taxon>
        <taxon>Bradyrhizobium</taxon>
    </lineage>
</organism>
<accession>A0A5D3KFW0</accession>
<protein>
    <recommendedName>
        <fullName evidence="3">MYM-type domain-containing protein</fullName>
    </recommendedName>
</protein>